<dbReference type="AlphaFoldDB" id="A0AAE0CXZ8"/>
<evidence type="ECO:0000313" key="2">
    <source>
        <dbReference type="EMBL" id="KAK2728268.1"/>
    </source>
</evidence>
<feature type="region of interest" description="Disordered" evidence="1">
    <location>
        <begin position="237"/>
        <end position="270"/>
    </location>
</feature>
<organism evidence="2 3">
    <name type="scientific">Colletotrichum kahawae</name>
    <name type="common">Coffee berry disease fungus</name>
    <dbReference type="NCBI Taxonomy" id="34407"/>
    <lineage>
        <taxon>Eukaryota</taxon>
        <taxon>Fungi</taxon>
        <taxon>Dikarya</taxon>
        <taxon>Ascomycota</taxon>
        <taxon>Pezizomycotina</taxon>
        <taxon>Sordariomycetes</taxon>
        <taxon>Hypocreomycetidae</taxon>
        <taxon>Glomerellales</taxon>
        <taxon>Glomerellaceae</taxon>
        <taxon>Colletotrichum</taxon>
        <taxon>Colletotrichum gloeosporioides species complex</taxon>
    </lineage>
</organism>
<name>A0AAE0CXZ8_COLKA</name>
<gene>
    <name evidence="2" type="ORF">CKAH01_11163</name>
</gene>
<accession>A0AAE0CXZ8</accession>
<keyword evidence="3" id="KW-1185">Reference proteome</keyword>
<evidence type="ECO:0000313" key="3">
    <source>
        <dbReference type="Proteomes" id="UP001281614"/>
    </source>
</evidence>
<sequence length="311" mass="34229">MFVSQRWRSPSPHFHFSNLTRAVPSLVIHPSQPNLAIGFDMASLRILYHTNLHNPCHLCSSSTYPARRICTGMYRQTNNHLQQTPRECRLPTLPGEGINTTVYGTFVAHTDAQIPLAHARNDASIRYGARAQHQCSSNRSTSVEKEALLRNFARCPAQRESPKQPHRASTLVLAPQRLESWVNPSLCLASAGWYRALLTTGRGCPVVPRHPYIAPRYRLLSASNLLDPRSKCRDYGGCPEARRRRLRPSAEESTRDKRNGGEKPVPVGGKSFDDMTLAIPSATSSVTATSMASFAVFVASAAASPSVTLTG</sequence>
<reference evidence="2" key="1">
    <citation type="submission" date="2023-02" db="EMBL/GenBank/DDBJ databases">
        <title>Colletotrichum kahawae CIFC_Que2 genome sequencing and assembly.</title>
        <authorList>
            <person name="Baroncelli R."/>
        </authorList>
    </citation>
    <scope>NUCLEOTIDE SEQUENCE</scope>
    <source>
        <strain evidence="2">CIFC_Que2</strain>
    </source>
</reference>
<protein>
    <submittedName>
        <fullName evidence="2">Uncharacterized protein</fullName>
    </submittedName>
</protein>
<dbReference type="EMBL" id="VYYT01000884">
    <property type="protein sequence ID" value="KAK2728268.1"/>
    <property type="molecule type" value="Genomic_DNA"/>
</dbReference>
<evidence type="ECO:0000256" key="1">
    <source>
        <dbReference type="SAM" id="MobiDB-lite"/>
    </source>
</evidence>
<feature type="compositionally biased region" description="Basic and acidic residues" evidence="1">
    <location>
        <begin position="248"/>
        <end position="261"/>
    </location>
</feature>
<proteinExistence type="predicted"/>
<comment type="caution">
    <text evidence="2">The sequence shown here is derived from an EMBL/GenBank/DDBJ whole genome shotgun (WGS) entry which is preliminary data.</text>
</comment>
<dbReference type="Proteomes" id="UP001281614">
    <property type="component" value="Unassembled WGS sequence"/>
</dbReference>